<proteinExistence type="predicted"/>
<organism evidence="5 6">
    <name type="scientific">Anaeramoeba flamelloides</name>
    <dbReference type="NCBI Taxonomy" id="1746091"/>
    <lineage>
        <taxon>Eukaryota</taxon>
        <taxon>Metamonada</taxon>
        <taxon>Anaeramoebidae</taxon>
        <taxon>Anaeramoeba</taxon>
    </lineage>
</organism>
<feature type="region of interest" description="Disordered" evidence="4">
    <location>
        <begin position="189"/>
        <end position="209"/>
    </location>
</feature>
<evidence type="ECO:0000313" key="6">
    <source>
        <dbReference type="Proteomes" id="UP001146793"/>
    </source>
</evidence>
<keyword evidence="3" id="KW-0378">Hydrolase</keyword>
<keyword evidence="2" id="KW-0479">Metal-binding</keyword>
<dbReference type="GO" id="GO:0046872">
    <property type="term" value="F:metal ion binding"/>
    <property type="evidence" value="ECO:0007669"/>
    <property type="project" value="UniProtKB-KW"/>
</dbReference>
<comment type="cofactor">
    <cofactor evidence="1">
        <name>Zn(2+)</name>
        <dbReference type="ChEBI" id="CHEBI:29105"/>
    </cofactor>
</comment>
<evidence type="ECO:0000256" key="4">
    <source>
        <dbReference type="SAM" id="MobiDB-lite"/>
    </source>
</evidence>
<dbReference type="PANTHER" id="PTHR42994:SF2">
    <property type="entry name" value="PEPTIDASE"/>
    <property type="match status" value="1"/>
</dbReference>
<dbReference type="Proteomes" id="UP001146793">
    <property type="component" value="Unassembled WGS sequence"/>
</dbReference>
<dbReference type="EMBL" id="JANTQA010000015">
    <property type="protein sequence ID" value="KAJ3447912.1"/>
    <property type="molecule type" value="Genomic_DNA"/>
</dbReference>
<evidence type="ECO:0000256" key="1">
    <source>
        <dbReference type="ARBA" id="ARBA00001947"/>
    </source>
</evidence>
<dbReference type="Gene3D" id="3.40.630.10">
    <property type="entry name" value="Zn peptidases"/>
    <property type="match status" value="1"/>
</dbReference>
<accession>A0AAV8A151</accession>
<evidence type="ECO:0000256" key="2">
    <source>
        <dbReference type="ARBA" id="ARBA00022723"/>
    </source>
</evidence>
<gene>
    <name evidence="5" type="ORF">M0812_00385</name>
</gene>
<dbReference type="SUPFAM" id="SSF53187">
    <property type="entry name" value="Zn-dependent exopeptidases"/>
    <property type="match status" value="1"/>
</dbReference>
<name>A0AAV8A151_9EUKA</name>
<evidence type="ECO:0000313" key="5">
    <source>
        <dbReference type="EMBL" id="KAJ3447912.1"/>
    </source>
</evidence>
<dbReference type="PANTHER" id="PTHR42994">
    <property type="entry name" value="PEPTIDASE T"/>
    <property type="match status" value="1"/>
</dbReference>
<sequence>MEDRKNYQEYLKILQESEDLSQTIQNFFLGSFKKDSLEYYEQQDLLMISNGIQERGCLTLISSIKKENVPVLALMFCFKGLLLDQVKYNNNISLCFFKTEDVERGSRFINTIVSDYYSPTIYVPLLFECLQSGVSNQNILYNNKENEILKQLQNLSLGQSTGNIEKENQIEKLNFNFSLDLTKIINENTNTNSNLKNKDEDLEKKKKDEEIEKKKEIETEKEKEKKKGIENTNFNFSLDLTKIINEVTNTNSNLKVEDEEKEKENKNITKTKTETENQIETEHSNSFIYFSSGLKLYPRVFNKYKRHFGFNCYETQFSEIKDVPITGIFVQKQIDFAIFKLGSEDQYNEKKKEKMLLTLKQSLSELAKTKLDGSLWYKQDYKTVNFPIRQPKYKEILDLELLYELMIVPTASSQEFIMIDYLEHKLKKKGIQFQKDNMGNLFSLTKTNRPILAAHVDTVQKINDFGSMSLKIDEQYQILHNPGQVLGGDDKTGVYVILHLLLKDEADFNFIFTVQEEIGLPGSKAFVISNPDLLSKFNLCIVLDSFFSDRIEFKYMKNLSVQKKIWKIAKHFNFKNKYHFGSTDARNLQEKVENAIELSTGNYNLHKNNEFVHLPSLANTLLFMRSVLQKDW</sequence>
<comment type="caution">
    <text evidence="5">The sequence shown here is derived from an EMBL/GenBank/DDBJ whole genome shotgun (WGS) entry which is preliminary data.</text>
</comment>
<feature type="compositionally biased region" description="Basic and acidic residues" evidence="4">
    <location>
        <begin position="196"/>
        <end position="209"/>
    </location>
</feature>
<evidence type="ECO:0000256" key="3">
    <source>
        <dbReference type="ARBA" id="ARBA00022801"/>
    </source>
</evidence>
<dbReference type="AlphaFoldDB" id="A0AAV8A151"/>
<reference evidence="5" key="1">
    <citation type="submission" date="2022-08" db="EMBL/GenBank/DDBJ databases">
        <title>Novel sulphate-reducing endosymbionts in the free-living metamonad Anaeramoeba.</title>
        <authorList>
            <person name="Jerlstrom-Hultqvist J."/>
            <person name="Cepicka I."/>
            <person name="Gallot-Lavallee L."/>
            <person name="Salas-Leiva D."/>
            <person name="Curtis B.A."/>
            <person name="Zahonova K."/>
            <person name="Pipaliya S."/>
            <person name="Dacks J."/>
            <person name="Roger A.J."/>
        </authorList>
    </citation>
    <scope>NUCLEOTIDE SEQUENCE</scope>
    <source>
        <strain evidence="5">Busselton2</strain>
    </source>
</reference>
<protein>
    <submittedName>
        <fullName evidence="5">Uncharacterized protein</fullName>
    </submittedName>
</protein>
<dbReference type="InterPro" id="IPR008007">
    <property type="entry name" value="Peptidase_M42"/>
</dbReference>
<dbReference type="Pfam" id="PF05343">
    <property type="entry name" value="Peptidase_M42"/>
    <property type="match status" value="1"/>
</dbReference>
<dbReference type="GO" id="GO:0016787">
    <property type="term" value="F:hydrolase activity"/>
    <property type="evidence" value="ECO:0007669"/>
    <property type="project" value="UniProtKB-KW"/>
</dbReference>